<dbReference type="Gene3D" id="3.90.70.10">
    <property type="entry name" value="Cysteine proteinases"/>
    <property type="match status" value="1"/>
</dbReference>
<feature type="non-terminal residue" evidence="2">
    <location>
        <position position="1"/>
    </location>
</feature>
<accession>A0A397EZ45</accession>
<name>A0A397EZ45_APHAT</name>
<gene>
    <name evidence="2" type="ORF">DYB31_007613</name>
</gene>
<dbReference type="InterPro" id="IPR038765">
    <property type="entry name" value="Papain-like_cys_pep_sf"/>
</dbReference>
<evidence type="ECO:0000259" key="1">
    <source>
        <dbReference type="Pfam" id="PF00443"/>
    </source>
</evidence>
<dbReference type="Proteomes" id="UP000266196">
    <property type="component" value="Unassembled WGS sequence"/>
</dbReference>
<feature type="domain" description="Peptidase C19 ubiquitin carboxyl-terminal hydrolase" evidence="1">
    <location>
        <begin position="36"/>
        <end position="119"/>
    </location>
</feature>
<dbReference type="GO" id="GO:0004843">
    <property type="term" value="F:cysteine-type deubiquitinase activity"/>
    <property type="evidence" value="ECO:0007669"/>
    <property type="project" value="InterPro"/>
</dbReference>
<dbReference type="SUPFAM" id="SSF54001">
    <property type="entry name" value="Cysteine proteinases"/>
    <property type="match status" value="1"/>
</dbReference>
<comment type="caution">
    <text evidence="2">The sequence shown here is derived from an EMBL/GenBank/DDBJ whole genome shotgun (WGS) entry which is preliminary data.</text>
</comment>
<dbReference type="EMBL" id="QUTE01013679">
    <property type="protein sequence ID" value="RHZ04046.1"/>
    <property type="molecule type" value="Genomic_DNA"/>
</dbReference>
<dbReference type="GO" id="GO:0016579">
    <property type="term" value="P:protein deubiquitination"/>
    <property type="evidence" value="ECO:0007669"/>
    <property type="project" value="InterPro"/>
</dbReference>
<evidence type="ECO:0000313" key="2">
    <source>
        <dbReference type="EMBL" id="RHZ04046.1"/>
    </source>
</evidence>
<protein>
    <recommendedName>
        <fullName evidence="1">Peptidase C19 ubiquitin carboxyl-terminal hydrolase domain-containing protein</fullName>
    </recommendedName>
</protein>
<organism evidence="2 3">
    <name type="scientific">Aphanomyces astaci</name>
    <name type="common">Crayfish plague agent</name>
    <dbReference type="NCBI Taxonomy" id="112090"/>
    <lineage>
        <taxon>Eukaryota</taxon>
        <taxon>Sar</taxon>
        <taxon>Stramenopiles</taxon>
        <taxon>Oomycota</taxon>
        <taxon>Saprolegniomycetes</taxon>
        <taxon>Saprolegniales</taxon>
        <taxon>Verrucalvaceae</taxon>
        <taxon>Aphanomyces</taxon>
    </lineage>
</organism>
<dbReference type="InterPro" id="IPR001394">
    <property type="entry name" value="Peptidase_C19_UCH"/>
</dbReference>
<dbReference type="Pfam" id="PF00443">
    <property type="entry name" value="UCH"/>
    <property type="match status" value="1"/>
</dbReference>
<sequence length="123" mass="13625">ENRPCVLEVDVKTTDLFDSWANNLTSEVPQLFPCENNCFLNVIIQSFWHLVPLRRLLLDVTIKDLTASDDEKANGGGETQDGAAAATNVLKTLKATMMSYEDPSSGSLHPKELRQGLSLLYKT</sequence>
<dbReference type="AlphaFoldDB" id="A0A397EZ45"/>
<reference evidence="2 3" key="1">
    <citation type="submission" date="2018-08" db="EMBL/GenBank/DDBJ databases">
        <title>Aphanomyces genome sequencing and annotation.</title>
        <authorList>
            <person name="Minardi D."/>
            <person name="Oidtmann B."/>
            <person name="Van Der Giezen M."/>
            <person name="Studholme D.J."/>
        </authorList>
    </citation>
    <scope>NUCLEOTIDE SEQUENCE [LARGE SCALE GENOMIC DNA]</scope>
    <source>
        <strain evidence="2 3">197901</strain>
    </source>
</reference>
<proteinExistence type="predicted"/>
<evidence type="ECO:0000313" key="3">
    <source>
        <dbReference type="Proteomes" id="UP000266196"/>
    </source>
</evidence>